<name>A0A412DH18_BACSE</name>
<evidence type="ECO:0000313" key="2">
    <source>
        <dbReference type="Proteomes" id="UP000283310"/>
    </source>
</evidence>
<dbReference type="Proteomes" id="UP000283310">
    <property type="component" value="Unassembled WGS sequence"/>
</dbReference>
<dbReference type="InterPro" id="IPR021345">
    <property type="entry name" value="DUF2961"/>
</dbReference>
<gene>
    <name evidence="1" type="ORF">DWY65_12640</name>
</gene>
<dbReference type="EMBL" id="QRTW01000024">
    <property type="protein sequence ID" value="RGR11102.1"/>
    <property type="molecule type" value="Genomic_DNA"/>
</dbReference>
<dbReference type="Gene3D" id="2.60.120.1390">
    <property type="match status" value="3"/>
</dbReference>
<evidence type="ECO:0000313" key="1">
    <source>
        <dbReference type="EMBL" id="RGR11102.1"/>
    </source>
</evidence>
<accession>A0A412DH18</accession>
<dbReference type="Pfam" id="PF11175">
    <property type="entry name" value="DUF2961"/>
    <property type="match status" value="1"/>
</dbReference>
<comment type="caution">
    <text evidence="1">The sequence shown here is derived from an EMBL/GenBank/DDBJ whole genome shotgun (WGS) entry which is preliminary data.</text>
</comment>
<organism evidence="1 2">
    <name type="scientific">Bacteroides stercoris</name>
    <dbReference type="NCBI Taxonomy" id="46506"/>
    <lineage>
        <taxon>Bacteria</taxon>
        <taxon>Pseudomonadati</taxon>
        <taxon>Bacteroidota</taxon>
        <taxon>Bacteroidia</taxon>
        <taxon>Bacteroidales</taxon>
        <taxon>Bacteroidaceae</taxon>
        <taxon>Bacteroides</taxon>
    </lineage>
</organism>
<dbReference type="AlphaFoldDB" id="A0A412DH18"/>
<proteinExistence type="predicted"/>
<protein>
    <submittedName>
        <fullName evidence="1">DUF2961 domain-containing protein</fullName>
    </submittedName>
</protein>
<reference evidence="1 2" key="1">
    <citation type="submission" date="2018-08" db="EMBL/GenBank/DDBJ databases">
        <title>A genome reference for cultivated species of the human gut microbiota.</title>
        <authorList>
            <person name="Zou Y."/>
            <person name="Xue W."/>
            <person name="Luo G."/>
        </authorList>
    </citation>
    <scope>NUCLEOTIDE SEQUENCE [LARGE SCALE GENOMIC DNA]</scope>
    <source>
        <strain evidence="1 2">AF26-20BH</strain>
    </source>
</reference>
<sequence length="622" mass="71120">MVERITNLPVLDRNGIKVGYEGSIDKKGKNEDWNWSLYQKEEDEWVIFDVKGAGCIYNIVQHRYLSCSNPLFRFYLDGDTLPTYSLQLSEFGEKYPFVSPIANSYIGPLDSGRGPIRVARSFIPIYYNNGCRITTDVKLEGNDREKGEGGWGHVIYHSFVCKGGMKTFVLKEELEMKQLLKRHGLMSCLSSVSMVKDSLHLCPGQKSSLFYEEGSGVISSVSLLSGMVDENFLHDLWIRISFDNHQIPDINCPVGAFFGNSLGYNDTEYLLMGVLKSGFMYNTFPMPFWKEMKLYLENRGKKTLVIDNVKVQLVDNGYNQEQCGYFRNTSYYSRKHVCATDSKIAQIRGFGKMVAAHVTCYGERPNIITCEGDVRVYIDGNRTPKVESDGSESYVCFGWGFSTPPEVHPFGGYDGLKDNPWSMTRLCINDYYPFYRGLEFNIESGEYNNQYLEHEGTIFYYGKNTPILAQTDCLDFSSELSVRQHEYTVVGKESWVQSFCGCYEGTYDKDSIFADVVYPGKNGFSEFIVRIEPDNNGVRIRRMSDQCHGRQCAEVYVDGQKVSPVWYVADSNPFKRWLDDEYEIPSSLTQGKEKLRIRICPVEVGGGVFWSEAKYTVFVYQR</sequence>